<keyword evidence="13" id="KW-0539">Nucleus</keyword>
<dbReference type="PROSITE" id="PS51190">
    <property type="entry name" value="FATC"/>
    <property type="match status" value="1"/>
</dbReference>
<evidence type="ECO:0000256" key="14">
    <source>
        <dbReference type="ARBA" id="ARBA00023254"/>
    </source>
</evidence>
<dbReference type="Pfam" id="PF23593">
    <property type="entry name" value="HEAT_ATR"/>
    <property type="match status" value="1"/>
</dbReference>
<protein>
    <recommendedName>
        <fullName evidence="4">Serine/threonine-protein kinase MEC1</fullName>
        <ecNumber evidence="3">2.7.11.1</ecNumber>
    </recommendedName>
    <alternativeName>
        <fullName evidence="17">ATR homolog</fullName>
    </alternativeName>
    <alternativeName>
        <fullName evidence="16">DNA-damage checkpoint kinase MEC1</fullName>
    </alternativeName>
    <alternativeName>
        <fullName evidence="15">Mitosis entry checkpoint protein 1</fullName>
    </alternativeName>
</protein>
<dbReference type="GO" id="GO:0006260">
    <property type="term" value="P:DNA replication"/>
    <property type="evidence" value="ECO:0007669"/>
    <property type="project" value="EnsemblFungi"/>
</dbReference>
<dbReference type="InterPro" id="IPR057564">
    <property type="entry name" value="HEAT_ATR"/>
</dbReference>
<dbReference type="HOGENOM" id="CLU_000178_4_0_1"/>
<dbReference type="FunCoup" id="G8ZSD5">
    <property type="interactions" value="1339"/>
</dbReference>
<evidence type="ECO:0000259" key="21">
    <source>
        <dbReference type="PROSITE" id="PS51189"/>
    </source>
</evidence>
<dbReference type="InterPro" id="IPR058681">
    <property type="entry name" value="HEAT_MEC1_N"/>
</dbReference>
<dbReference type="EMBL" id="HE616744">
    <property type="protein sequence ID" value="CCE91427.1"/>
    <property type="molecule type" value="Genomic_DNA"/>
</dbReference>
<keyword evidence="8" id="KW-0227">DNA damage</keyword>
<dbReference type="InterPro" id="IPR011990">
    <property type="entry name" value="TPR-like_helical_dom_sf"/>
</dbReference>
<dbReference type="SMART" id="SM00146">
    <property type="entry name" value="PI3Kc"/>
    <property type="match status" value="1"/>
</dbReference>
<dbReference type="Gene3D" id="1.10.1070.11">
    <property type="entry name" value="Phosphatidylinositol 3-/4-kinase, catalytic domain"/>
    <property type="match status" value="1"/>
</dbReference>
<evidence type="ECO:0000256" key="10">
    <source>
        <dbReference type="ARBA" id="ARBA00022840"/>
    </source>
</evidence>
<dbReference type="PANTHER" id="PTHR11139:SF125">
    <property type="entry name" value="SERINE_THREONINE-PROTEIN KINASE MEC1"/>
    <property type="match status" value="1"/>
</dbReference>
<evidence type="ECO:0000256" key="7">
    <source>
        <dbReference type="ARBA" id="ARBA00022741"/>
    </source>
</evidence>
<organism evidence="23 24">
    <name type="scientific">Torulaspora delbrueckii</name>
    <name type="common">Yeast</name>
    <name type="synonym">Candida colliculosa</name>
    <dbReference type="NCBI Taxonomy" id="4950"/>
    <lineage>
        <taxon>Eukaryota</taxon>
        <taxon>Fungi</taxon>
        <taxon>Dikarya</taxon>
        <taxon>Ascomycota</taxon>
        <taxon>Saccharomycotina</taxon>
        <taxon>Saccharomycetes</taxon>
        <taxon>Saccharomycetales</taxon>
        <taxon>Saccharomycetaceae</taxon>
        <taxon>Torulaspora</taxon>
    </lineage>
</organism>
<dbReference type="GO" id="GO:0000722">
    <property type="term" value="P:telomere maintenance via recombination"/>
    <property type="evidence" value="ECO:0007669"/>
    <property type="project" value="EnsemblFungi"/>
</dbReference>
<keyword evidence="10" id="KW-0067">ATP-binding</keyword>
<dbReference type="Pfam" id="PF08064">
    <property type="entry name" value="UME"/>
    <property type="match status" value="1"/>
</dbReference>
<dbReference type="InterPro" id="IPR036940">
    <property type="entry name" value="PI3/4_kinase_cat_sf"/>
</dbReference>
<dbReference type="Pfam" id="PF00454">
    <property type="entry name" value="PI3_PI4_kinase"/>
    <property type="match status" value="1"/>
</dbReference>
<evidence type="ECO:0000313" key="23">
    <source>
        <dbReference type="EMBL" id="CCE91427.1"/>
    </source>
</evidence>
<dbReference type="PROSITE" id="PS00915">
    <property type="entry name" value="PI3_4_KINASE_1"/>
    <property type="match status" value="1"/>
</dbReference>
<evidence type="ECO:0000256" key="5">
    <source>
        <dbReference type="ARBA" id="ARBA00022527"/>
    </source>
</evidence>
<dbReference type="KEGG" id="tdl:TDEL_0C05380"/>
<keyword evidence="24" id="KW-1185">Reference proteome</keyword>
<evidence type="ECO:0000256" key="4">
    <source>
        <dbReference type="ARBA" id="ARBA00021345"/>
    </source>
</evidence>
<evidence type="ECO:0000256" key="3">
    <source>
        <dbReference type="ARBA" id="ARBA00012513"/>
    </source>
</evidence>
<feature type="domain" description="FAT" evidence="21">
    <location>
        <begin position="1402"/>
        <end position="1947"/>
    </location>
</feature>
<dbReference type="InterPro" id="IPR014009">
    <property type="entry name" value="PIK_FAT"/>
</dbReference>
<dbReference type="SMART" id="SM00802">
    <property type="entry name" value="UME"/>
    <property type="match status" value="1"/>
</dbReference>
<dbReference type="GO" id="GO:2000105">
    <property type="term" value="P:positive regulation of DNA-templated DNA replication"/>
    <property type="evidence" value="ECO:0007669"/>
    <property type="project" value="EnsemblFungi"/>
</dbReference>
<evidence type="ECO:0000256" key="19">
    <source>
        <dbReference type="ARBA" id="ARBA00048679"/>
    </source>
</evidence>
<dbReference type="InParanoid" id="G8ZSD5"/>
<comment type="subcellular location">
    <subcellularLocation>
        <location evidence="1">Nucleus</location>
    </subcellularLocation>
</comment>
<dbReference type="GO" id="GO:0070310">
    <property type="term" value="C:ATR-ATRIP complex"/>
    <property type="evidence" value="ECO:0007669"/>
    <property type="project" value="EnsemblFungi"/>
</dbReference>
<dbReference type="SMART" id="SM01343">
    <property type="entry name" value="FATC"/>
    <property type="match status" value="1"/>
</dbReference>
<feature type="domain" description="FATC" evidence="22">
    <location>
        <begin position="2339"/>
        <end position="2371"/>
    </location>
</feature>
<evidence type="ECO:0000256" key="6">
    <source>
        <dbReference type="ARBA" id="ARBA00022679"/>
    </source>
</evidence>
<dbReference type="PROSITE" id="PS50290">
    <property type="entry name" value="PI3_4_KINASE_3"/>
    <property type="match status" value="1"/>
</dbReference>
<evidence type="ECO:0000313" key="24">
    <source>
        <dbReference type="Proteomes" id="UP000005627"/>
    </source>
</evidence>
<comment type="catalytic activity">
    <reaction evidence="19">
        <text>L-seryl-[protein] + ATP = O-phospho-L-seryl-[protein] + ADP + H(+)</text>
        <dbReference type="Rhea" id="RHEA:17989"/>
        <dbReference type="Rhea" id="RHEA-COMP:9863"/>
        <dbReference type="Rhea" id="RHEA-COMP:11604"/>
        <dbReference type="ChEBI" id="CHEBI:15378"/>
        <dbReference type="ChEBI" id="CHEBI:29999"/>
        <dbReference type="ChEBI" id="CHEBI:30616"/>
        <dbReference type="ChEBI" id="CHEBI:83421"/>
        <dbReference type="ChEBI" id="CHEBI:456216"/>
        <dbReference type="EC" id="2.7.11.1"/>
    </reaction>
</comment>
<dbReference type="STRING" id="1076872.G8ZSD5"/>
<dbReference type="OrthoDB" id="381190at2759"/>
<dbReference type="GO" id="GO:0007131">
    <property type="term" value="P:reciprocal meiotic recombination"/>
    <property type="evidence" value="ECO:0007669"/>
    <property type="project" value="EnsemblFungi"/>
</dbReference>
<reference evidence="23 24" key="1">
    <citation type="journal article" date="2011" name="Proc. Natl. Acad. Sci. U.S.A.">
        <title>Evolutionary erosion of yeast sex chromosomes by mating-type switching accidents.</title>
        <authorList>
            <person name="Gordon J.L."/>
            <person name="Armisen D."/>
            <person name="Proux-Wera E."/>
            <person name="Oheigeartaigh S.S."/>
            <person name="Byrne K.P."/>
            <person name="Wolfe K.H."/>
        </authorList>
    </citation>
    <scope>NUCLEOTIDE SEQUENCE [LARGE SCALE GENOMIC DNA]</scope>
    <source>
        <strain evidence="24">ATCC 10662 / CBS 1146 / NBRC 0425 / NCYC 2629 / NRRL Y-866</strain>
    </source>
</reference>
<dbReference type="Gene3D" id="3.30.1010.10">
    <property type="entry name" value="Phosphatidylinositol 3-kinase Catalytic Subunit, Chain A, domain 4"/>
    <property type="match status" value="1"/>
</dbReference>
<dbReference type="PROSITE" id="PS00916">
    <property type="entry name" value="PI3_4_KINASE_2"/>
    <property type="match status" value="1"/>
</dbReference>
<dbReference type="InterPro" id="IPR018936">
    <property type="entry name" value="PI3/4_kinase_CS"/>
</dbReference>
<dbReference type="InterPro" id="IPR003151">
    <property type="entry name" value="PIK-rel_kinase_FAT"/>
</dbReference>
<dbReference type="Pfam" id="PF25385">
    <property type="entry name" value="HEAT_MEC1_N"/>
    <property type="match status" value="1"/>
</dbReference>
<evidence type="ECO:0000256" key="17">
    <source>
        <dbReference type="ARBA" id="ARBA00033001"/>
    </source>
</evidence>
<evidence type="ECO:0000259" key="22">
    <source>
        <dbReference type="PROSITE" id="PS51190"/>
    </source>
</evidence>
<dbReference type="GO" id="GO:0006281">
    <property type="term" value="P:DNA repair"/>
    <property type="evidence" value="ECO:0007669"/>
    <property type="project" value="UniProtKB-KW"/>
</dbReference>
<evidence type="ECO:0000256" key="12">
    <source>
        <dbReference type="ARBA" id="ARBA00023204"/>
    </source>
</evidence>
<evidence type="ECO:0000256" key="15">
    <source>
        <dbReference type="ARBA" id="ARBA00029679"/>
    </source>
</evidence>
<dbReference type="CDD" id="cd00892">
    <property type="entry name" value="PIKKc_ATR"/>
    <property type="match status" value="1"/>
</dbReference>
<keyword evidence="14" id="KW-0469">Meiosis</keyword>
<gene>
    <name evidence="23" type="primary">TDEL0C05380</name>
    <name evidence="23" type="ORF">TDEL_0C05380</name>
</gene>
<dbReference type="RefSeq" id="XP_003680638.1">
    <property type="nucleotide sequence ID" value="XM_003680590.1"/>
</dbReference>
<keyword evidence="5" id="KW-0723">Serine/threonine-protein kinase</keyword>
<dbReference type="EC" id="2.7.11.1" evidence="3"/>
<dbReference type="Gene3D" id="1.25.40.10">
    <property type="entry name" value="Tetratricopeptide repeat domain"/>
    <property type="match status" value="1"/>
</dbReference>
<dbReference type="SUPFAM" id="SSF56112">
    <property type="entry name" value="Protein kinase-like (PK-like)"/>
    <property type="match status" value="1"/>
</dbReference>
<dbReference type="PANTHER" id="PTHR11139">
    <property type="entry name" value="ATAXIA TELANGIECTASIA MUTATED ATM -RELATED"/>
    <property type="match status" value="1"/>
</dbReference>
<feature type="domain" description="PI3K/PI4K catalytic" evidence="20">
    <location>
        <begin position="2052"/>
        <end position="2355"/>
    </location>
</feature>
<dbReference type="Proteomes" id="UP000005627">
    <property type="component" value="Chromosome 3"/>
</dbReference>
<evidence type="ECO:0000256" key="2">
    <source>
        <dbReference type="ARBA" id="ARBA00010769"/>
    </source>
</evidence>
<evidence type="ECO:0000256" key="1">
    <source>
        <dbReference type="ARBA" id="ARBA00004123"/>
    </source>
</evidence>
<evidence type="ECO:0000256" key="8">
    <source>
        <dbReference type="ARBA" id="ARBA00022763"/>
    </source>
</evidence>
<dbReference type="InterPro" id="IPR012993">
    <property type="entry name" value="UME"/>
</dbReference>
<dbReference type="InterPro" id="IPR000403">
    <property type="entry name" value="PI3/4_kinase_cat_dom"/>
</dbReference>
<dbReference type="GO" id="GO:0005694">
    <property type="term" value="C:chromosome"/>
    <property type="evidence" value="ECO:0007669"/>
    <property type="project" value="TreeGrafter"/>
</dbReference>
<evidence type="ECO:0000256" key="16">
    <source>
        <dbReference type="ARBA" id="ARBA00030459"/>
    </source>
</evidence>
<keyword evidence="6" id="KW-0808">Transferase</keyword>
<dbReference type="GO" id="GO:0004674">
    <property type="term" value="F:protein serine/threonine kinase activity"/>
    <property type="evidence" value="ECO:0007669"/>
    <property type="project" value="UniProtKB-KW"/>
</dbReference>
<dbReference type="GO" id="GO:0005524">
    <property type="term" value="F:ATP binding"/>
    <property type="evidence" value="ECO:0007669"/>
    <property type="project" value="UniProtKB-KW"/>
</dbReference>
<sequence>MDSHVRYLDELKLAIKESRLIQPFAADGGHSNENGETSNDDLKSLKILNTMIRNLRNAERNDIIENNRIFASSVEVLDLLIRSKPYLLKQSENKGDLTTLVSDLLDISILNYMVPHRMWFLRRKLGGWCNATVLLYGNQWKLKLSEFISEIVAKCEKNLMQVFADGCEKEFLIHNLRRLYVIFYWLAGPPDVFGNSLTMSNSSLGVNLWDFHFQKLIRMVFYLFSSLQEHKLGDELAQLPAKYLSLVVEYFINKTAYYAPDSQAFSADQLRFTLNIMSMFLRNKFGRREDDLVISKCLLRVYSMCVPKKGDQVNDNISIFTENFPLAEGFDAREILSAAEPETTLIPYTNMALYLIQVDIRRRTTPISELKFDIESRVWYSEADDYELLKRLSTHYTSNDSQFEGLYYYLLRNFYPVSETGRSLPLSLIPSEITLKPNDNLETLMMQLARIIKAKLLEKNFSDLIGLIKTLGKLACFESEAERANIKLEKWETCMICDSIHQGSIYRLIDTDRPKSENCMSYKLLNKILLSNPELISFPESLLAALLITLQRIFTHYQPPQLSDFQVATPKKHPLAFVEGCFVNTSRYLRVLSARLIPLWNVSSYNSDDQNTAALVQFLQNNDAPYATETSVMAWAQLAITASGEVFDTLLLKLIDIFNSHDYALHIMVAFQIRSVALTLGKTPYQLLSPILPILLRQIGKNLLERRVSFQRLIWLLGYSAKTILEIYQRYIIPHAVTQYKSDVFSEIARIMSDGDVTQLNETKKILLDKNSRQIFAVALVKHGLLSIDTLESLFSNRVPSFDKRYISAYLPDYKTLAEVLKLSKTDSVDGSTSTGNDDAVLIALRYVMTNFDKDKRHGSKYKNISDWNSEQEQRFQKKLQEHILGIFQVFSSDIHDAEGRTTYFEKLRVVNGIAFLIKQAARKSIIASLAQISICLQTGLEIYEVRPSALKCWKLLVLTLDEEELATVIDGLICFILQRWDEFDSKLNETVNDVLDILVKYKRNLLLKIKPYLTLALLTKKEADVLSRDGNFARAVSHVINSTDWVSVFASNLKSTNKYVIHQTLDDLEIYLKRKQTERSAELFNKVDPVTSVIVVLGSLLDTSHKFKSTDGLLCEKSARCISIIGALDATKHKIPRGSTATNEVYDLNNHNQTISFLIWVTNDILVPAFWQSENPSKQLFVALVMQESLKFCGLSSASWDVNKRELYPKESTLWDRFNNISKTTLYPLLSSLYLAQSWKEYVPLRYPSYTFRDGYVPWIKNVCLDLLKTGTDEDHPLHVFSSLIREDDGSFSNFLLPYVLMDVIIKADPDTNHAVIMSNIIEEFKSIFEIDLDGLNHLQIDSLKMCYQSIFRVFEYCKKWITQYKQAYYQSNGTFIIKELKLIGMLRRIEDFLDSFPPVLLAQRSLQTNSFERSALYLEKCYRQKLDQSLQDEPLLRSLQKTYEEIGDIDSIDGLLKTFSSGRLASKIEELQYSENWKMAQDCYDTLGSFADESVAQTKMLTSMYDHQLYSKLLVHLERLANGRQQVLNDEMTQWYKMGMEAANLEGKFEGLSHWIDRVETLREVKDPELLLQYNTARALSYVRAGHYHKVRRYLDRCFKITGIHFTASTIATTLLKKQALLMKLHSLHDISLLSASNDGSQFQNSTETLDFRMRRVGADFEPNHYILSMRKSYDRLKEEPYSVGDLGTTFFNLSRLCRDSSRLDLASESLMHCLQYNHPQTELEFAEILLKQGENDRAVKLVREINEKYKDDPMLKPRDKAIVLLKYTEWLDLTNNSASEQIIEQYQKIFQLDPQWDKPYYSIGLYYSKLLERKKAEGYVTNGKLEYMSISYFLLAFEKNTIKVREILPKVVTFWLDIAAESIKERVASRREALRQATEDICRHIEEALRNSPAYIWYPVLTQLLSRLLHDHPLTSELITKILLNLTVEYPSHILWYISVLLNSTSSSRVSRGREIIEKYRKHADSAQKLVSDAADLTTAFTKVCLKDIKNINSRSGRSLERDFRFDMSMAPSDMAVPVRVNLEMVSPLSAQSMKSFRPFQPVVTIARFGSSYKVFSSLKKPKKLSVIGSDGRVYGIMCKKEDVRQDNQYMQFATTMDFLLKRDVNSMKRDLGITTYSVLSLREDCGLLEIVPNVITLRSIFVTKYESLKIKYSLKNLCEKWQHTPENQKLQFYREQLSSFPPILYQWFLETFPDPITWFNARNTYARSYAVMAMVGHILGLGDRHCENILLNIETGGVLHVDFDCLFEKGRRLPVPEIVPFRLTQNLHDALGVVGTEGTFKKSSEVTVSLMRDNEVSLVNVIETIMYDRNMDSSIQKALKVLRNKIRGIDPRDGLVLSVPGQVEALIQESTSEENLSKMYIGWLSFW</sequence>
<dbReference type="Pfam" id="PF25030">
    <property type="entry name" value="M-HEAT_ATR"/>
    <property type="match status" value="1"/>
</dbReference>
<dbReference type="PROSITE" id="PS51189">
    <property type="entry name" value="FAT"/>
    <property type="match status" value="1"/>
</dbReference>
<dbReference type="InterPro" id="IPR003152">
    <property type="entry name" value="FATC_dom"/>
</dbReference>
<keyword evidence="11" id="KW-0156">Chromatin regulator</keyword>
<dbReference type="eggNOG" id="KOG0890">
    <property type="taxonomic scope" value="Eukaryota"/>
</dbReference>
<dbReference type="SUPFAM" id="SSF48452">
    <property type="entry name" value="TPR-like"/>
    <property type="match status" value="1"/>
</dbReference>
<comment type="catalytic activity">
    <reaction evidence="18">
        <text>L-threonyl-[protein] + ATP = O-phospho-L-threonyl-[protein] + ADP + H(+)</text>
        <dbReference type="Rhea" id="RHEA:46608"/>
        <dbReference type="Rhea" id="RHEA-COMP:11060"/>
        <dbReference type="Rhea" id="RHEA-COMP:11605"/>
        <dbReference type="ChEBI" id="CHEBI:15378"/>
        <dbReference type="ChEBI" id="CHEBI:30013"/>
        <dbReference type="ChEBI" id="CHEBI:30616"/>
        <dbReference type="ChEBI" id="CHEBI:61977"/>
        <dbReference type="ChEBI" id="CHEBI:456216"/>
        <dbReference type="EC" id="2.7.11.1"/>
    </reaction>
</comment>
<comment type="similarity">
    <text evidence="2">Belongs to the PI3/PI4-kinase family. ATM subfamily.</text>
</comment>
<evidence type="ECO:0000256" key="18">
    <source>
        <dbReference type="ARBA" id="ARBA00047899"/>
    </source>
</evidence>
<dbReference type="GO" id="GO:0000077">
    <property type="term" value="P:DNA damage checkpoint signaling"/>
    <property type="evidence" value="ECO:0007669"/>
    <property type="project" value="TreeGrafter"/>
</dbReference>
<dbReference type="FunFam" id="1.10.1070.11:FF:000033">
    <property type="entry name" value="Serine/threonine-protein kinase MEC1"/>
    <property type="match status" value="1"/>
</dbReference>
<evidence type="ECO:0000259" key="20">
    <source>
        <dbReference type="PROSITE" id="PS50290"/>
    </source>
</evidence>
<accession>G8ZSD5</accession>
<evidence type="ECO:0000256" key="11">
    <source>
        <dbReference type="ARBA" id="ARBA00022853"/>
    </source>
</evidence>
<dbReference type="InterPro" id="IPR011009">
    <property type="entry name" value="Kinase-like_dom_sf"/>
</dbReference>
<dbReference type="InterPro" id="IPR056802">
    <property type="entry name" value="ATR-like_M-HEAT"/>
</dbReference>
<dbReference type="Pfam" id="PF02260">
    <property type="entry name" value="FATC"/>
    <property type="match status" value="1"/>
</dbReference>
<keyword evidence="9" id="KW-0418">Kinase</keyword>
<dbReference type="GO" id="GO:0006325">
    <property type="term" value="P:chromatin organization"/>
    <property type="evidence" value="ECO:0007669"/>
    <property type="project" value="UniProtKB-KW"/>
</dbReference>
<proteinExistence type="inferred from homology"/>
<keyword evidence="7" id="KW-0547">Nucleotide-binding</keyword>
<keyword evidence="12" id="KW-0234">DNA repair</keyword>
<evidence type="ECO:0000256" key="9">
    <source>
        <dbReference type="ARBA" id="ARBA00022777"/>
    </source>
</evidence>
<name>G8ZSD5_TORDE</name>
<dbReference type="InterPro" id="IPR050517">
    <property type="entry name" value="DDR_Repair_Kinase"/>
</dbReference>
<evidence type="ECO:0000256" key="13">
    <source>
        <dbReference type="ARBA" id="ARBA00023242"/>
    </source>
</evidence>
<dbReference type="Pfam" id="PF02259">
    <property type="entry name" value="FAT"/>
    <property type="match status" value="1"/>
</dbReference>
<dbReference type="GeneID" id="11500762"/>